<accession>A0A844BCJ3</accession>
<dbReference type="InterPro" id="IPR025293">
    <property type="entry name" value="YfiR/HmsC-like"/>
</dbReference>
<name>A0A844BCJ3_9BURK</name>
<protein>
    <submittedName>
        <fullName evidence="1">DUF4154 domain-containing protein</fullName>
    </submittedName>
</protein>
<evidence type="ECO:0000313" key="2">
    <source>
        <dbReference type="Proteomes" id="UP000487350"/>
    </source>
</evidence>
<gene>
    <name evidence="1" type="ORF">GHT07_13105</name>
</gene>
<evidence type="ECO:0000313" key="1">
    <source>
        <dbReference type="EMBL" id="MRD48221.1"/>
    </source>
</evidence>
<dbReference type="Proteomes" id="UP000487350">
    <property type="component" value="Unassembled WGS sequence"/>
</dbReference>
<dbReference type="EMBL" id="WJBU01000011">
    <property type="protein sequence ID" value="MRD48221.1"/>
    <property type="molecule type" value="Genomic_DNA"/>
</dbReference>
<comment type="caution">
    <text evidence="1">The sequence shown here is derived from an EMBL/GenBank/DDBJ whole genome shotgun (WGS) entry which is preliminary data.</text>
</comment>
<dbReference type="AlphaFoldDB" id="A0A844BCJ3"/>
<keyword evidence="2" id="KW-1185">Reference proteome</keyword>
<dbReference type="Pfam" id="PF13689">
    <property type="entry name" value="DUF4154"/>
    <property type="match status" value="1"/>
</dbReference>
<organism evidence="1 2">
    <name type="scientific">Caenimonas koreensis DSM 17982</name>
    <dbReference type="NCBI Taxonomy" id="1121255"/>
    <lineage>
        <taxon>Bacteria</taxon>
        <taxon>Pseudomonadati</taxon>
        <taxon>Pseudomonadota</taxon>
        <taxon>Betaproteobacteria</taxon>
        <taxon>Burkholderiales</taxon>
        <taxon>Comamonadaceae</taxon>
        <taxon>Caenimonas</taxon>
    </lineage>
</organism>
<sequence>MGCWRRTRRAVARRHSKAGMAAMRTPLAPSAMLPRKGVARWAAIGCLAALAALGGPAHESRAQALAQAQGAQATERMRSALVKAAFLHKFFSFVEWPEGTFARPDTPVRIGVMGDEEVYADLNALARDRPRDGRPVTVVRLLPGDPVTGVHILYVKADTTARASDVLAAVPEGVLTVGDVDSAHPRGSVMSFFMEDDRVRFGVSLEAAARQKLRLNARLLSVARRIQGSAGMDRMEVALLRG</sequence>
<dbReference type="OrthoDB" id="277577at2"/>
<proteinExistence type="predicted"/>
<reference evidence="1 2" key="1">
    <citation type="submission" date="2019-11" db="EMBL/GenBank/DDBJ databases">
        <title>Caenimonas koreensis gen. nov., sp. nov., isolated from activated sludge.</title>
        <authorList>
            <person name="Seung H.R."/>
        </authorList>
    </citation>
    <scope>NUCLEOTIDE SEQUENCE [LARGE SCALE GENOMIC DNA]</scope>
    <source>
        <strain evidence="1 2">EMB320</strain>
    </source>
</reference>